<dbReference type="GO" id="GO:0003677">
    <property type="term" value="F:DNA binding"/>
    <property type="evidence" value="ECO:0007669"/>
    <property type="project" value="InterPro"/>
</dbReference>
<name>A0A248JQW3_9PROT</name>
<sequence>MIEQQDGDLRASQLLQMTSEIVSAYVGKNALPAQQIPEIISTVYSSLAGLDTPQVEAQPEPQRPAVPVRKSVTPEYIVCLEDGKKLKMLKRHLRSTYNMTPDEYRAKWGLPADYPMVAPNYAAQRSEFAKKIGLGKAPADQPRRRAS</sequence>
<keyword evidence="3" id="KW-1185">Reference proteome</keyword>
<comment type="similarity">
    <text evidence="1">Belongs to the ros/MucR family.</text>
</comment>
<organism evidence="2 3">
    <name type="scientific">Nitrospirillum viridazoti CBAmc</name>
    <dbReference type="NCBI Taxonomy" id="1441467"/>
    <lineage>
        <taxon>Bacteria</taxon>
        <taxon>Pseudomonadati</taxon>
        <taxon>Pseudomonadota</taxon>
        <taxon>Alphaproteobacteria</taxon>
        <taxon>Rhodospirillales</taxon>
        <taxon>Azospirillaceae</taxon>
        <taxon>Nitrospirillum</taxon>
        <taxon>Nitrospirillum viridazoti</taxon>
    </lineage>
</organism>
<dbReference type="Proteomes" id="UP000197153">
    <property type="component" value="Chromosome 1"/>
</dbReference>
<dbReference type="Gene3D" id="1.10.10.1550">
    <property type="entry name" value="ROS/MUCR transcriptional regulator protein"/>
    <property type="match status" value="1"/>
</dbReference>
<dbReference type="EMBL" id="CP022110">
    <property type="protein sequence ID" value="ASG20604.1"/>
    <property type="molecule type" value="Genomic_DNA"/>
</dbReference>
<proteinExistence type="inferred from homology"/>
<dbReference type="InterPro" id="IPR041920">
    <property type="entry name" value="ROS/MUCR_sf"/>
</dbReference>
<evidence type="ECO:0000313" key="2">
    <source>
        <dbReference type="EMBL" id="ASG20604.1"/>
    </source>
</evidence>
<dbReference type="Pfam" id="PF05443">
    <property type="entry name" value="ROS_MUCR"/>
    <property type="match status" value="1"/>
</dbReference>
<dbReference type="RefSeq" id="WP_040845356.1">
    <property type="nucleotide sequence ID" value="NZ_CP022110.1"/>
</dbReference>
<evidence type="ECO:0000256" key="1">
    <source>
        <dbReference type="ARBA" id="ARBA00007031"/>
    </source>
</evidence>
<gene>
    <name evidence="2" type="ORF">Y958_07145</name>
</gene>
<dbReference type="KEGG" id="nao:Y958_07145"/>
<dbReference type="InterPro" id="IPR008807">
    <property type="entry name" value="ROS_MUCR"/>
</dbReference>
<evidence type="ECO:0000313" key="3">
    <source>
        <dbReference type="Proteomes" id="UP000197153"/>
    </source>
</evidence>
<reference evidence="2 3" key="1">
    <citation type="submission" date="2017-06" db="EMBL/GenBank/DDBJ databases">
        <title>Complete genome sequence of Nitrospirillum amazonense strain CBAmC, an endophytic nitrogen-fixing and plant growth-promoting bacterium, isolated from sugarcane.</title>
        <authorList>
            <person name="Schwab S."/>
            <person name="dos Santos Teixeira K.R."/>
            <person name="Simoes Araujo J.L."/>
            <person name="Soares Vidal M."/>
            <person name="Borges de Freitas H.R."/>
            <person name="Rivello Crivelaro A.L."/>
            <person name="Bueno de Camargo Nunes A."/>
            <person name="dos Santos C.M."/>
            <person name="Palmeira da Silva Rosa D."/>
            <person name="da Silva Padilha D."/>
            <person name="da Silva E."/>
            <person name="Araujo Terra L."/>
            <person name="Soares Mendes V."/>
            <person name="Farinelli L."/>
            <person name="Magalhaes Cruz L."/>
            <person name="Baldani J.I."/>
        </authorList>
    </citation>
    <scope>NUCLEOTIDE SEQUENCE [LARGE SCALE GENOMIC DNA]</scope>
    <source>
        <strain evidence="2 3">CBAmC</strain>
    </source>
</reference>
<dbReference type="GO" id="GO:0008270">
    <property type="term" value="F:zinc ion binding"/>
    <property type="evidence" value="ECO:0007669"/>
    <property type="project" value="InterPro"/>
</dbReference>
<accession>A0A248JQW3</accession>
<dbReference type="AlphaFoldDB" id="A0A248JQW3"/>
<protein>
    <submittedName>
        <fullName evidence="2">Transcriptional regulator</fullName>
    </submittedName>
</protein>
<dbReference type="GO" id="GO:0006355">
    <property type="term" value="P:regulation of DNA-templated transcription"/>
    <property type="evidence" value="ECO:0007669"/>
    <property type="project" value="InterPro"/>
</dbReference>